<reference evidence="1 2" key="1">
    <citation type="journal article" date="2023" name="Sci. Data">
        <title>Genome assembly of the Korean intertidal mud-creeper Batillaria attramentaria.</title>
        <authorList>
            <person name="Patra A.K."/>
            <person name="Ho P.T."/>
            <person name="Jun S."/>
            <person name="Lee S.J."/>
            <person name="Kim Y."/>
            <person name="Won Y.J."/>
        </authorList>
    </citation>
    <scope>NUCLEOTIDE SEQUENCE [LARGE SCALE GENOMIC DNA]</scope>
    <source>
        <strain evidence="1">Wonlab-2016</strain>
    </source>
</reference>
<feature type="non-terminal residue" evidence="1">
    <location>
        <position position="91"/>
    </location>
</feature>
<dbReference type="AlphaFoldDB" id="A0ABD0J4Z0"/>
<dbReference type="EMBL" id="JACVVK020000659">
    <property type="protein sequence ID" value="KAK7459417.1"/>
    <property type="molecule type" value="Genomic_DNA"/>
</dbReference>
<organism evidence="1 2">
    <name type="scientific">Batillaria attramentaria</name>
    <dbReference type="NCBI Taxonomy" id="370345"/>
    <lineage>
        <taxon>Eukaryota</taxon>
        <taxon>Metazoa</taxon>
        <taxon>Spiralia</taxon>
        <taxon>Lophotrochozoa</taxon>
        <taxon>Mollusca</taxon>
        <taxon>Gastropoda</taxon>
        <taxon>Caenogastropoda</taxon>
        <taxon>Sorbeoconcha</taxon>
        <taxon>Cerithioidea</taxon>
        <taxon>Batillariidae</taxon>
        <taxon>Batillaria</taxon>
    </lineage>
</organism>
<proteinExistence type="predicted"/>
<evidence type="ECO:0000313" key="1">
    <source>
        <dbReference type="EMBL" id="KAK7459417.1"/>
    </source>
</evidence>
<gene>
    <name evidence="1" type="ORF">BaRGS_00039012</name>
</gene>
<keyword evidence="2" id="KW-1185">Reference proteome</keyword>
<comment type="caution">
    <text evidence="1">The sequence shown here is derived from an EMBL/GenBank/DDBJ whole genome shotgun (WGS) entry which is preliminary data.</text>
</comment>
<feature type="non-terminal residue" evidence="1">
    <location>
        <position position="1"/>
    </location>
</feature>
<name>A0ABD0J4Z0_9CAEN</name>
<protein>
    <submittedName>
        <fullName evidence="1">Uncharacterized protein</fullName>
    </submittedName>
</protein>
<evidence type="ECO:0000313" key="2">
    <source>
        <dbReference type="Proteomes" id="UP001519460"/>
    </source>
</evidence>
<dbReference type="Proteomes" id="UP001519460">
    <property type="component" value="Unassembled WGS sequence"/>
</dbReference>
<sequence>SHQRDCFTSQCHHDNTFDQCVAGAWNCHANEFCEVMTTHILHNPILVMKCKHTGDELANCQAMSESLNNTDTCSPTQLVSECVWCCEDDAC</sequence>
<accession>A0ABD0J4Z0</accession>